<keyword evidence="2" id="KW-1185">Reference proteome</keyword>
<dbReference type="EMBL" id="SOBT01000008">
    <property type="protein sequence ID" value="TDU32776.1"/>
    <property type="molecule type" value="Genomic_DNA"/>
</dbReference>
<evidence type="ECO:0000313" key="2">
    <source>
        <dbReference type="Proteomes" id="UP000295341"/>
    </source>
</evidence>
<proteinExistence type="predicted"/>
<sequence length="342" mass="36693">MVDTAKYSRTISAKEMRFFVSIGNNAYSSIFSNELIVAICWEESRFSNIPQLNGPAVGFGQLQKEGLNKANQHRSGNPYAKGPGFFSRETVLGSEPISISAVSHCLAGYYDGFKTARKNNALKAYAGGFVSATNDLIPPRWLACEAALKQLPGPAHLNPEKYMEALNLALSPSNPPQRLGSSGPLYDFVRAKLFPELVPQLDYQSNWRWCKKCQGLFYGGNPTKGVCPAGGAHTDIGSGNYQLSAGKGPGQAGWRWCSKCQGFWFNGDGITGVCPAGSNHISTGSGQYLAQGFAGTGQNGWRWCRDCSGMFFIGNGSVGVCAGNKSRHHDGSGSGDYALTKI</sequence>
<name>A0A4V3F6J1_9GAMM</name>
<evidence type="ECO:0008006" key="3">
    <source>
        <dbReference type="Google" id="ProtNLM"/>
    </source>
</evidence>
<organism evidence="1 2">
    <name type="scientific">Panacagrimonas perspica</name>
    <dbReference type="NCBI Taxonomy" id="381431"/>
    <lineage>
        <taxon>Bacteria</taxon>
        <taxon>Pseudomonadati</taxon>
        <taxon>Pseudomonadota</taxon>
        <taxon>Gammaproteobacteria</taxon>
        <taxon>Nevskiales</taxon>
        <taxon>Nevskiaceae</taxon>
        <taxon>Panacagrimonas</taxon>
    </lineage>
</organism>
<gene>
    <name evidence="1" type="ORF">DFR24_2180</name>
</gene>
<protein>
    <recommendedName>
        <fullName evidence="3">Transglycosylase SLT domain-containing protein</fullName>
    </recommendedName>
</protein>
<evidence type="ECO:0000313" key="1">
    <source>
        <dbReference type="EMBL" id="TDU32776.1"/>
    </source>
</evidence>
<reference evidence="1 2" key="1">
    <citation type="submission" date="2019-03" db="EMBL/GenBank/DDBJ databases">
        <title>Genomic Encyclopedia of Type Strains, Phase IV (KMG-IV): sequencing the most valuable type-strain genomes for metagenomic binning, comparative biology and taxonomic classification.</title>
        <authorList>
            <person name="Goeker M."/>
        </authorList>
    </citation>
    <scope>NUCLEOTIDE SEQUENCE [LARGE SCALE GENOMIC DNA]</scope>
    <source>
        <strain evidence="1 2">DSM 26377</strain>
    </source>
</reference>
<dbReference type="OrthoDB" id="7064376at2"/>
<dbReference type="AlphaFoldDB" id="A0A4V3F6J1"/>
<comment type="caution">
    <text evidence="1">The sequence shown here is derived from an EMBL/GenBank/DDBJ whole genome shotgun (WGS) entry which is preliminary data.</text>
</comment>
<accession>A0A4V3F6J1</accession>
<dbReference type="Proteomes" id="UP000295341">
    <property type="component" value="Unassembled WGS sequence"/>
</dbReference>
<dbReference type="RefSeq" id="WP_133881256.1">
    <property type="nucleotide sequence ID" value="NZ_MWIN01000001.1"/>
</dbReference>